<proteinExistence type="predicted"/>
<gene>
    <name evidence="1" type="ORF">LACBIDRAFT_318192</name>
</gene>
<dbReference type="KEGG" id="lbc:LACBIDRAFT_318192"/>
<keyword evidence="2" id="KW-1185">Reference proteome</keyword>
<dbReference type="HOGENOM" id="CLU_2794365_0_0_1"/>
<organism evidence="2">
    <name type="scientific">Laccaria bicolor (strain S238N-H82 / ATCC MYA-4686)</name>
    <name type="common">Bicoloured deceiver</name>
    <name type="synonym">Laccaria laccata var. bicolor</name>
    <dbReference type="NCBI Taxonomy" id="486041"/>
    <lineage>
        <taxon>Eukaryota</taxon>
        <taxon>Fungi</taxon>
        <taxon>Dikarya</taxon>
        <taxon>Basidiomycota</taxon>
        <taxon>Agaricomycotina</taxon>
        <taxon>Agaricomycetes</taxon>
        <taxon>Agaricomycetidae</taxon>
        <taxon>Agaricales</taxon>
        <taxon>Agaricineae</taxon>
        <taxon>Hydnangiaceae</taxon>
        <taxon>Laccaria</taxon>
    </lineage>
</organism>
<accession>B0D668</accession>
<evidence type="ECO:0000313" key="1">
    <source>
        <dbReference type="EMBL" id="EDR09890.1"/>
    </source>
</evidence>
<dbReference type="OrthoDB" id="437at2759"/>
<protein>
    <submittedName>
        <fullName evidence="1">Predicted protein</fullName>
    </submittedName>
</protein>
<reference evidence="1 2" key="1">
    <citation type="journal article" date="2008" name="Nature">
        <title>The genome of Laccaria bicolor provides insights into mycorrhizal symbiosis.</title>
        <authorList>
            <person name="Martin F."/>
            <person name="Aerts A."/>
            <person name="Ahren D."/>
            <person name="Brun A."/>
            <person name="Danchin E.G.J."/>
            <person name="Duchaussoy F."/>
            <person name="Gibon J."/>
            <person name="Kohler A."/>
            <person name="Lindquist E."/>
            <person name="Pereda V."/>
            <person name="Salamov A."/>
            <person name="Shapiro H.J."/>
            <person name="Wuyts J."/>
            <person name="Blaudez D."/>
            <person name="Buee M."/>
            <person name="Brokstein P."/>
            <person name="Canbaeck B."/>
            <person name="Cohen D."/>
            <person name="Courty P.E."/>
            <person name="Coutinho P.M."/>
            <person name="Delaruelle C."/>
            <person name="Detter J.C."/>
            <person name="Deveau A."/>
            <person name="DiFazio S."/>
            <person name="Duplessis S."/>
            <person name="Fraissinet-Tachet L."/>
            <person name="Lucic E."/>
            <person name="Frey-Klett P."/>
            <person name="Fourrey C."/>
            <person name="Feussner I."/>
            <person name="Gay G."/>
            <person name="Grimwood J."/>
            <person name="Hoegger P.J."/>
            <person name="Jain P."/>
            <person name="Kilaru S."/>
            <person name="Labbe J."/>
            <person name="Lin Y.C."/>
            <person name="Legue V."/>
            <person name="Le Tacon F."/>
            <person name="Marmeisse R."/>
            <person name="Melayah D."/>
            <person name="Montanini B."/>
            <person name="Muratet M."/>
            <person name="Nehls U."/>
            <person name="Niculita-Hirzel H."/>
            <person name="Oudot-Le Secq M.P."/>
            <person name="Peter M."/>
            <person name="Quesneville H."/>
            <person name="Rajashekar B."/>
            <person name="Reich M."/>
            <person name="Rouhier N."/>
            <person name="Schmutz J."/>
            <person name="Yin T."/>
            <person name="Chalot M."/>
            <person name="Henrissat B."/>
            <person name="Kuees U."/>
            <person name="Lucas S."/>
            <person name="Van de Peer Y."/>
            <person name="Podila G.K."/>
            <person name="Polle A."/>
            <person name="Pukkila P.J."/>
            <person name="Richardson P.M."/>
            <person name="Rouze P."/>
            <person name="Sanders I.R."/>
            <person name="Stajich J.E."/>
            <person name="Tunlid A."/>
            <person name="Tuskan G."/>
            <person name="Grigoriev I.V."/>
        </authorList>
    </citation>
    <scope>NUCLEOTIDE SEQUENCE [LARGE SCALE GENOMIC DNA]</scope>
    <source>
        <strain evidence="2">S238N-H82 / ATCC MYA-4686</strain>
    </source>
</reference>
<dbReference type="RefSeq" id="XP_001879275.1">
    <property type="nucleotide sequence ID" value="XM_001879240.1"/>
</dbReference>
<dbReference type="EMBL" id="DS547098">
    <property type="protein sequence ID" value="EDR09890.1"/>
    <property type="molecule type" value="Genomic_DNA"/>
</dbReference>
<evidence type="ECO:0000313" key="2">
    <source>
        <dbReference type="Proteomes" id="UP000001194"/>
    </source>
</evidence>
<name>B0D668_LACBS</name>
<sequence>MPSTALSRSLSFPKSLPILFHFRINPKESTRHAAYKQPLLYNLSVTKEVLKQSYVAERLQPPTLSAVR</sequence>
<dbReference type="InParanoid" id="B0D668"/>
<dbReference type="AlphaFoldDB" id="B0D668"/>
<dbReference type="GeneID" id="6074946"/>
<dbReference type="Proteomes" id="UP000001194">
    <property type="component" value="Unassembled WGS sequence"/>
</dbReference>